<organism evidence="1 2">
    <name type="scientific">Cryptosporangium japonicum</name>
    <dbReference type="NCBI Taxonomy" id="80872"/>
    <lineage>
        <taxon>Bacteria</taxon>
        <taxon>Bacillati</taxon>
        <taxon>Actinomycetota</taxon>
        <taxon>Actinomycetes</taxon>
        <taxon>Cryptosporangiales</taxon>
        <taxon>Cryptosporangiaceae</taxon>
        <taxon>Cryptosporangium</taxon>
    </lineage>
</organism>
<gene>
    <name evidence="1" type="ORF">GCM10009539_06450</name>
</gene>
<protein>
    <recommendedName>
        <fullName evidence="3">DUF4304 domain-containing protein</fullName>
    </recommendedName>
</protein>
<keyword evidence="2" id="KW-1185">Reference proteome</keyword>
<accession>A0ABN0TKK9</accession>
<sequence>MSDSRTVGRLVAAAARTHLRPLGFRPQGRRRLWYDDRGWSLVLVEFQSGRTPGVYLDVGLMWLWNEHEHWAFDEGSRVHWRSDGSFSGDSPPGEPGWTQHVTFRAADDFADEMTTVARIAGQRAVQLREQFPDVGTTADRLSTRHVRPAESRLRLAFDGGAAAALHGDASTAARCWQAIASADDRLFVSWEHTLKHRAEQLLDLADDPAALQNEVVRSVHRSRQLLGLPTSAISVTCPVRPADRTAF</sequence>
<proteinExistence type="predicted"/>
<evidence type="ECO:0000313" key="1">
    <source>
        <dbReference type="EMBL" id="GAA0223991.1"/>
    </source>
</evidence>
<comment type="caution">
    <text evidence="1">The sequence shown here is derived from an EMBL/GenBank/DDBJ whole genome shotgun (WGS) entry which is preliminary data.</text>
</comment>
<dbReference type="RefSeq" id="WP_344647200.1">
    <property type="nucleotide sequence ID" value="NZ_BAAAGX010000004.1"/>
</dbReference>
<dbReference type="EMBL" id="BAAAGX010000004">
    <property type="protein sequence ID" value="GAA0223991.1"/>
    <property type="molecule type" value="Genomic_DNA"/>
</dbReference>
<name>A0ABN0TKK9_9ACTN</name>
<reference evidence="1 2" key="1">
    <citation type="journal article" date="2019" name="Int. J. Syst. Evol. Microbiol.">
        <title>The Global Catalogue of Microorganisms (GCM) 10K type strain sequencing project: providing services to taxonomists for standard genome sequencing and annotation.</title>
        <authorList>
            <consortium name="The Broad Institute Genomics Platform"/>
            <consortium name="The Broad Institute Genome Sequencing Center for Infectious Disease"/>
            <person name="Wu L."/>
            <person name="Ma J."/>
        </authorList>
    </citation>
    <scope>NUCLEOTIDE SEQUENCE [LARGE SCALE GENOMIC DNA]</scope>
    <source>
        <strain evidence="1 2">JCM 10425</strain>
    </source>
</reference>
<evidence type="ECO:0008006" key="3">
    <source>
        <dbReference type="Google" id="ProtNLM"/>
    </source>
</evidence>
<evidence type="ECO:0000313" key="2">
    <source>
        <dbReference type="Proteomes" id="UP001500967"/>
    </source>
</evidence>
<dbReference type="Proteomes" id="UP001500967">
    <property type="component" value="Unassembled WGS sequence"/>
</dbReference>